<comment type="caution">
    <text evidence="3">The sequence shown here is derived from an EMBL/GenBank/DDBJ whole genome shotgun (WGS) entry which is preliminary data.</text>
</comment>
<dbReference type="EMBL" id="JAYFSJ010000007">
    <property type="protein sequence ID" value="MEN7431418.1"/>
    <property type="molecule type" value="Genomic_DNA"/>
</dbReference>
<feature type="region of interest" description="Disordered" evidence="1">
    <location>
        <begin position="247"/>
        <end position="271"/>
    </location>
</feature>
<organism evidence="3 4">
    <name type="scientific">Chromobacterium indicum</name>
    <dbReference type="NCBI Taxonomy" id="3110228"/>
    <lineage>
        <taxon>Bacteria</taxon>
        <taxon>Pseudomonadati</taxon>
        <taxon>Pseudomonadota</taxon>
        <taxon>Betaproteobacteria</taxon>
        <taxon>Neisseriales</taxon>
        <taxon>Chromobacteriaceae</taxon>
        <taxon>Chromobacterium</taxon>
    </lineage>
</organism>
<evidence type="ECO:0000256" key="2">
    <source>
        <dbReference type="SAM" id="SignalP"/>
    </source>
</evidence>
<name>A0ABV0CKJ9_9NEIS</name>
<keyword evidence="4" id="KW-1185">Reference proteome</keyword>
<evidence type="ECO:0000313" key="4">
    <source>
        <dbReference type="Proteomes" id="UP001405405"/>
    </source>
</evidence>
<reference evidence="3 4" key="1">
    <citation type="submission" date="2023-12" db="EMBL/GenBank/DDBJ databases">
        <title>Chromobacterium sp. strain TRC.1.1.SA producing antimicrobial pigment.</title>
        <authorList>
            <person name="Verma N."/>
            <person name="Choksket S."/>
            <person name="Pinnaka A.K."/>
            <person name="Korpole S."/>
        </authorList>
    </citation>
    <scope>NUCLEOTIDE SEQUENCE [LARGE SCALE GENOMIC DNA]</scope>
    <source>
        <strain evidence="3 4">TRC1.1.SA</strain>
    </source>
</reference>
<sequence>MKILLISLSIYLGLLANSCTAQSVEGVLQGIALPFREFPIATDMYQPFSLLQYTPETGYQVACSASLLLNKSSEEISSMLKESNIPTISLSALQTANVSGNLSSIAGGLGANYQGEYKVEYQFNNGKFVSLDNQYDLQEFVSDIGNNAHCMKTIQLLLQSYPNSQFYQIVNLARYTLSASVSKINDYGVTTSLFGKVSRFIMAQLNVNHQEDFVMQGNGKDLFFGFNGNPITLEQLGYAKNSNAFVQNQPSTSADTDKSKTKESSVTPLTE</sequence>
<protein>
    <submittedName>
        <fullName evidence="3">Uncharacterized protein</fullName>
    </submittedName>
</protein>
<feature type="signal peptide" evidence="2">
    <location>
        <begin position="1"/>
        <end position="23"/>
    </location>
</feature>
<feature type="chain" id="PRO_5046828229" evidence="2">
    <location>
        <begin position="24"/>
        <end position="271"/>
    </location>
</feature>
<gene>
    <name evidence="3" type="ORF">VA599_11710</name>
</gene>
<accession>A0ABV0CKJ9</accession>
<proteinExistence type="predicted"/>
<evidence type="ECO:0000256" key="1">
    <source>
        <dbReference type="SAM" id="MobiDB-lite"/>
    </source>
</evidence>
<dbReference type="RefSeq" id="WP_346788695.1">
    <property type="nucleotide sequence ID" value="NZ_JAYFSJ010000007.1"/>
</dbReference>
<evidence type="ECO:0000313" key="3">
    <source>
        <dbReference type="EMBL" id="MEN7431418.1"/>
    </source>
</evidence>
<keyword evidence="2" id="KW-0732">Signal</keyword>
<dbReference type="Proteomes" id="UP001405405">
    <property type="component" value="Unassembled WGS sequence"/>
</dbReference>